<dbReference type="GO" id="GO:0000155">
    <property type="term" value="F:phosphorelay sensor kinase activity"/>
    <property type="evidence" value="ECO:0007669"/>
    <property type="project" value="InterPro"/>
</dbReference>
<dbReference type="EC" id="2.7.13.3" evidence="2"/>
<dbReference type="SMART" id="SM00387">
    <property type="entry name" value="HATPase_c"/>
    <property type="match status" value="1"/>
</dbReference>
<feature type="domain" description="CheW-like" evidence="11">
    <location>
        <begin position="992"/>
        <end position="1140"/>
    </location>
</feature>
<dbReference type="PROSITE" id="PS50851">
    <property type="entry name" value="CHEW"/>
    <property type="match status" value="1"/>
</dbReference>
<dbReference type="EMBL" id="JAHHIF010000010">
    <property type="protein sequence ID" value="MBW4544780.1"/>
    <property type="molecule type" value="Genomic_DNA"/>
</dbReference>
<dbReference type="Gene3D" id="3.30.565.10">
    <property type="entry name" value="Histidine kinase-like ATPase, C-terminal domain"/>
    <property type="match status" value="1"/>
</dbReference>
<dbReference type="SUPFAM" id="SSF47384">
    <property type="entry name" value="Homodimeric domain of signal transducing histidine kinase"/>
    <property type="match status" value="1"/>
</dbReference>
<dbReference type="InterPro" id="IPR036097">
    <property type="entry name" value="HisK_dim/P_sf"/>
</dbReference>
<dbReference type="Pfam" id="PF01627">
    <property type="entry name" value="Hpt"/>
    <property type="match status" value="1"/>
</dbReference>
<dbReference type="InterPro" id="IPR008207">
    <property type="entry name" value="Sig_transdc_His_kin_Hpt_dom"/>
</dbReference>
<feature type="modified residue" description="Phosphohistidine" evidence="7">
    <location>
        <position position="50"/>
    </location>
</feature>
<dbReference type="FunFam" id="3.30.565.10:FF:000016">
    <property type="entry name" value="Chemotaxis protein CheA, putative"/>
    <property type="match status" value="1"/>
</dbReference>
<organism evidence="13 14">
    <name type="scientific">Symplocastrum torsivum CPER-KK1</name>
    <dbReference type="NCBI Taxonomy" id="450513"/>
    <lineage>
        <taxon>Bacteria</taxon>
        <taxon>Bacillati</taxon>
        <taxon>Cyanobacteriota</taxon>
        <taxon>Cyanophyceae</taxon>
        <taxon>Oscillatoriophycideae</taxon>
        <taxon>Oscillatoriales</taxon>
        <taxon>Microcoleaceae</taxon>
        <taxon>Symplocastrum</taxon>
    </lineage>
</organism>
<gene>
    <name evidence="13" type="ORF">KME25_10115</name>
</gene>
<dbReference type="PRINTS" id="PR00344">
    <property type="entry name" value="BCTRLSENSOR"/>
</dbReference>
<evidence type="ECO:0000256" key="8">
    <source>
        <dbReference type="PROSITE-ProRule" id="PRU00169"/>
    </source>
</evidence>
<evidence type="ECO:0000256" key="2">
    <source>
        <dbReference type="ARBA" id="ARBA00012438"/>
    </source>
</evidence>
<evidence type="ECO:0000256" key="1">
    <source>
        <dbReference type="ARBA" id="ARBA00000085"/>
    </source>
</evidence>
<dbReference type="PANTHER" id="PTHR43395">
    <property type="entry name" value="SENSOR HISTIDINE KINASE CHEA"/>
    <property type="match status" value="1"/>
</dbReference>
<reference evidence="13" key="2">
    <citation type="journal article" date="2022" name="Microbiol. Resour. Announc.">
        <title>Metagenome Sequencing to Explore Phylogenomics of Terrestrial Cyanobacteria.</title>
        <authorList>
            <person name="Ward R.D."/>
            <person name="Stajich J.E."/>
            <person name="Johansen J.R."/>
            <person name="Huntemann M."/>
            <person name="Clum A."/>
            <person name="Foster B."/>
            <person name="Foster B."/>
            <person name="Roux S."/>
            <person name="Palaniappan K."/>
            <person name="Varghese N."/>
            <person name="Mukherjee S."/>
            <person name="Reddy T.B.K."/>
            <person name="Daum C."/>
            <person name="Copeland A."/>
            <person name="Chen I.A."/>
            <person name="Ivanova N.N."/>
            <person name="Kyrpides N.C."/>
            <person name="Shapiro N."/>
            <person name="Eloe-Fadrosh E.A."/>
            <person name="Pietrasiak N."/>
        </authorList>
    </citation>
    <scope>NUCLEOTIDE SEQUENCE</scope>
    <source>
        <strain evidence="13">CPER-KK1</strain>
    </source>
</reference>
<dbReference type="SMART" id="SM01231">
    <property type="entry name" value="H-kinase_dim"/>
    <property type="match status" value="1"/>
</dbReference>
<dbReference type="InterPro" id="IPR004358">
    <property type="entry name" value="Sig_transdc_His_kin-like_C"/>
</dbReference>
<keyword evidence="3 8" id="KW-0597">Phosphoprotein</keyword>
<evidence type="ECO:0000256" key="7">
    <source>
        <dbReference type="PROSITE-ProRule" id="PRU00110"/>
    </source>
</evidence>
<dbReference type="Gene3D" id="3.40.50.2300">
    <property type="match status" value="1"/>
</dbReference>
<name>A0A951PJ14_9CYAN</name>
<dbReference type="GO" id="GO:0006935">
    <property type="term" value="P:chemotaxis"/>
    <property type="evidence" value="ECO:0007669"/>
    <property type="project" value="InterPro"/>
</dbReference>
<evidence type="ECO:0000256" key="3">
    <source>
        <dbReference type="ARBA" id="ARBA00022553"/>
    </source>
</evidence>
<dbReference type="SMART" id="SM00260">
    <property type="entry name" value="CheW"/>
    <property type="match status" value="1"/>
</dbReference>
<dbReference type="SUPFAM" id="SSF50341">
    <property type="entry name" value="CheW-like"/>
    <property type="match status" value="1"/>
</dbReference>
<dbReference type="Gene3D" id="1.20.120.160">
    <property type="entry name" value="HPT domain"/>
    <property type="match status" value="1"/>
</dbReference>
<dbReference type="PROSITE" id="PS50110">
    <property type="entry name" value="RESPONSE_REGULATORY"/>
    <property type="match status" value="1"/>
</dbReference>
<dbReference type="CDD" id="cd00088">
    <property type="entry name" value="HPT"/>
    <property type="match status" value="1"/>
</dbReference>
<dbReference type="InterPro" id="IPR036061">
    <property type="entry name" value="CheW-like_dom_sf"/>
</dbReference>
<dbReference type="InterPro" id="IPR004105">
    <property type="entry name" value="CheA-like_dim"/>
</dbReference>
<feature type="domain" description="HPt" evidence="12">
    <location>
        <begin position="4"/>
        <end position="107"/>
    </location>
</feature>
<dbReference type="PROSITE" id="PS50109">
    <property type="entry name" value="HIS_KIN"/>
    <property type="match status" value="1"/>
</dbReference>
<evidence type="ECO:0000259" key="10">
    <source>
        <dbReference type="PROSITE" id="PS50110"/>
    </source>
</evidence>
<dbReference type="Pfam" id="PF02518">
    <property type="entry name" value="HATPase_c"/>
    <property type="match status" value="1"/>
</dbReference>
<dbReference type="SMART" id="SM00448">
    <property type="entry name" value="REC"/>
    <property type="match status" value="1"/>
</dbReference>
<dbReference type="InterPro" id="IPR037006">
    <property type="entry name" value="CheA-like_homodim_sf"/>
</dbReference>
<dbReference type="SMART" id="SM00073">
    <property type="entry name" value="HPT"/>
    <property type="match status" value="1"/>
</dbReference>
<dbReference type="InterPro" id="IPR005467">
    <property type="entry name" value="His_kinase_dom"/>
</dbReference>
<comment type="caution">
    <text evidence="13">The sequence shown here is derived from an EMBL/GenBank/DDBJ whole genome shotgun (WGS) entry which is preliminary data.</text>
</comment>
<dbReference type="SUPFAM" id="SSF55874">
    <property type="entry name" value="ATPase domain of HSP90 chaperone/DNA topoisomerase II/histidine kinase"/>
    <property type="match status" value="1"/>
</dbReference>
<protein>
    <recommendedName>
        <fullName evidence="2">histidine kinase</fullName>
        <ecNumber evidence="2">2.7.13.3</ecNumber>
    </recommendedName>
</protein>
<dbReference type="Proteomes" id="UP000753908">
    <property type="component" value="Unassembled WGS sequence"/>
</dbReference>
<dbReference type="Pfam" id="PF02895">
    <property type="entry name" value="H-kinase_dim"/>
    <property type="match status" value="1"/>
</dbReference>
<evidence type="ECO:0000259" key="9">
    <source>
        <dbReference type="PROSITE" id="PS50109"/>
    </source>
</evidence>
<dbReference type="InterPro" id="IPR036641">
    <property type="entry name" value="HPT_dom_sf"/>
</dbReference>
<dbReference type="Pfam" id="PF00072">
    <property type="entry name" value="Response_reg"/>
    <property type="match status" value="1"/>
</dbReference>
<dbReference type="SUPFAM" id="SSF47226">
    <property type="entry name" value="Histidine-containing phosphotransfer domain, HPT domain"/>
    <property type="match status" value="1"/>
</dbReference>
<feature type="modified residue" description="4-aspartylphosphate" evidence="8">
    <location>
        <position position="1229"/>
    </location>
</feature>
<dbReference type="InterPro" id="IPR003594">
    <property type="entry name" value="HATPase_dom"/>
</dbReference>
<dbReference type="InterPro" id="IPR011006">
    <property type="entry name" value="CheY-like_superfamily"/>
</dbReference>
<keyword evidence="5" id="KW-0418">Kinase</keyword>
<feature type="domain" description="Response regulatory" evidence="10">
    <location>
        <begin position="1179"/>
        <end position="1296"/>
    </location>
</feature>
<keyword evidence="6" id="KW-0902">Two-component regulatory system</keyword>
<comment type="catalytic activity">
    <reaction evidence="1">
        <text>ATP + protein L-histidine = ADP + protein N-phospho-L-histidine.</text>
        <dbReference type="EC" id="2.7.13.3"/>
    </reaction>
</comment>
<dbReference type="InterPro" id="IPR036890">
    <property type="entry name" value="HATPase_C_sf"/>
</dbReference>
<dbReference type="InterPro" id="IPR051315">
    <property type="entry name" value="Bact_Chemotaxis_CheA"/>
</dbReference>
<dbReference type="CDD" id="cd16916">
    <property type="entry name" value="HATPase_CheA-like"/>
    <property type="match status" value="1"/>
</dbReference>
<reference evidence="13" key="1">
    <citation type="submission" date="2021-05" db="EMBL/GenBank/DDBJ databases">
        <authorList>
            <person name="Pietrasiak N."/>
            <person name="Ward R."/>
            <person name="Stajich J.E."/>
            <person name="Kurbessoian T."/>
        </authorList>
    </citation>
    <scope>NUCLEOTIDE SEQUENCE</scope>
    <source>
        <strain evidence="13">CPER-KK1</strain>
    </source>
</reference>
<accession>A0A951PJ14</accession>
<keyword evidence="4" id="KW-0808">Transferase</keyword>
<dbReference type="Gene3D" id="1.10.287.560">
    <property type="entry name" value="Histidine kinase CheA-like, homodimeric domain"/>
    <property type="match status" value="1"/>
</dbReference>
<evidence type="ECO:0000259" key="12">
    <source>
        <dbReference type="PROSITE" id="PS50894"/>
    </source>
</evidence>
<evidence type="ECO:0000256" key="5">
    <source>
        <dbReference type="ARBA" id="ARBA00022777"/>
    </source>
</evidence>
<proteinExistence type="predicted"/>
<evidence type="ECO:0000256" key="6">
    <source>
        <dbReference type="ARBA" id="ARBA00023012"/>
    </source>
</evidence>
<dbReference type="PROSITE" id="PS50894">
    <property type="entry name" value="HPT"/>
    <property type="match status" value="1"/>
</dbReference>
<dbReference type="GO" id="GO:0005737">
    <property type="term" value="C:cytoplasm"/>
    <property type="evidence" value="ECO:0007669"/>
    <property type="project" value="InterPro"/>
</dbReference>
<dbReference type="SUPFAM" id="SSF52172">
    <property type="entry name" value="CheY-like"/>
    <property type="match status" value="1"/>
</dbReference>
<dbReference type="Pfam" id="PF01584">
    <property type="entry name" value="CheW"/>
    <property type="match status" value="1"/>
</dbReference>
<evidence type="ECO:0000259" key="11">
    <source>
        <dbReference type="PROSITE" id="PS50851"/>
    </source>
</evidence>
<dbReference type="PANTHER" id="PTHR43395:SF1">
    <property type="entry name" value="CHEMOTAXIS PROTEIN CHEA"/>
    <property type="match status" value="1"/>
</dbReference>
<evidence type="ECO:0000256" key="4">
    <source>
        <dbReference type="ARBA" id="ARBA00022679"/>
    </source>
</evidence>
<dbReference type="Gene3D" id="2.30.30.40">
    <property type="entry name" value="SH3 Domains"/>
    <property type="match status" value="1"/>
</dbReference>
<feature type="domain" description="Histidine kinase" evidence="9">
    <location>
        <begin position="783"/>
        <end position="990"/>
    </location>
</feature>
<sequence length="1319" mass="143905">MAINSDIRDQAYQFFIEEAPDLLQVIEAGLLTLRQEHSTANVHNLMRAAHSIKGGSASVELDAIATLAHRLETLFKVFYDETIEIDTDLESQLLQAYDCLRLPLMEQIQVGYFDAESALALADPIFTQLEEQFGEALAQVDNYMPSSADLGIDMTTSIFDIDVREGLEHLSAVVAQPQNYEVAGELRAQAEVFAGFAELLNQPEFGAIAKTTLAALEAHPERALVIAQLALSDFQLSRQAVLGMIIPGASAYESLQNSKEITPSPALMALANPTATEFPDNTQAEVESIEESVEATVPSLDELFSSAIAIPENSVENTPIEVDENWTVDETFAASAEWMTDSFALCDPETEGSDVPESTEVEWITQATSFEVEATETPTNPLLEEVFGGVFATSETQTEAEQVTEDSPTEIEELQLTASLSLEETPVLDEVFGGVFATSETETALVIGDSATEIEERLPTTFLSPEETPLLDEVFGGVFATSETQTAAEQVTEDSPTEIEELQLTTSLSPEETPVLEEVFGGVFVTSETQTAAEQVTEDSLTEIEERLPTASLSPTDIPQTLEGAVQSIEEIFESLPSIQDILTPTAAGNLVPVTKPDNLTQVNQLTEATPSNKQEDIATPQLSVRVDSNRLGRMNNLVGELAINRNGLSLQNDQLQGSVRELLNRFTRVQSTVSQLQALSDQMLVSTSSAGSIASHPGVISLGRSARTQGINSLGEPTANSPWINETTKFGEQDTTDNSNFDSLELDSYGFLHLQLQGLLDDMVQFEEAVDDIVLFAKATDQSLEQQRQMLTQLRDELMWARMLPLGEVLNRYPRMLRDLSTTYRKPVLLKLSGTSVLVDKAVLEKLYDPLLHLLRNAFDHGIEAPEIRIQQGKSAEGLIEVRAYHQGSQTIIEVRDDGQGLNLERIRTQAQEMGLLSAEQAAAIPNNQLFELIFEPGFSTASQVSELSGRGVGLDVVRAQMRSLKGTITVSSSPGVGTTFTLRLPLTLTIAKLLVCFIGSTALAMPSDSIEEIIVPKAEQIKESGTQRFLHWRGQIVPTYRLADLLEYACPLPDTSPSKALISVASPASWSLPLLILRQGQQVVAMEIDRLVTEQELVIKPFGSVIAPPTFTYGCTILGDGSLIPVIDTAALLNQILGQNLTATATTIDPNSQHINGLTNKGSSSNKSVIKTTKAPTVLVVDDAAALRRTLALTLERAGYRVLQARDGREAIEQLQQSPAVNLVVCDIEMPNMNGFEFLSCRRQDLKISKIPVVMLTSRSNDKHRWLAMQLGATAYFTKPYLEQDFVAAIKQIISQNSPESDRLLLSSHSSQEVVTL</sequence>
<evidence type="ECO:0000313" key="14">
    <source>
        <dbReference type="Proteomes" id="UP000753908"/>
    </source>
</evidence>
<dbReference type="InterPro" id="IPR002545">
    <property type="entry name" value="CheW-lke_dom"/>
</dbReference>
<dbReference type="InterPro" id="IPR001789">
    <property type="entry name" value="Sig_transdc_resp-reg_receiver"/>
</dbReference>
<evidence type="ECO:0000313" key="13">
    <source>
        <dbReference type="EMBL" id="MBW4544780.1"/>
    </source>
</evidence>